<reference evidence="1" key="1">
    <citation type="submission" date="2020-05" db="EMBL/GenBank/DDBJ databases">
        <title>WGS assembly of Panicum virgatum.</title>
        <authorList>
            <person name="Lovell J.T."/>
            <person name="Jenkins J."/>
            <person name="Shu S."/>
            <person name="Juenger T.E."/>
            <person name="Schmutz J."/>
        </authorList>
    </citation>
    <scope>NUCLEOTIDE SEQUENCE</scope>
    <source>
        <strain evidence="1">AP13</strain>
    </source>
</reference>
<gene>
    <name evidence="1" type="ORF">PVAP13_9KG260913</name>
</gene>
<accession>A0A8T0NM54</accession>
<dbReference type="Proteomes" id="UP000823388">
    <property type="component" value="Chromosome 9K"/>
</dbReference>
<dbReference type="InterPro" id="IPR036691">
    <property type="entry name" value="Endo/exonu/phosph_ase_sf"/>
</dbReference>
<organism evidence="1 2">
    <name type="scientific">Panicum virgatum</name>
    <name type="common">Blackwell switchgrass</name>
    <dbReference type="NCBI Taxonomy" id="38727"/>
    <lineage>
        <taxon>Eukaryota</taxon>
        <taxon>Viridiplantae</taxon>
        <taxon>Streptophyta</taxon>
        <taxon>Embryophyta</taxon>
        <taxon>Tracheophyta</taxon>
        <taxon>Spermatophyta</taxon>
        <taxon>Magnoliopsida</taxon>
        <taxon>Liliopsida</taxon>
        <taxon>Poales</taxon>
        <taxon>Poaceae</taxon>
        <taxon>PACMAD clade</taxon>
        <taxon>Panicoideae</taxon>
        <taxon>Panicodae</taxon>
        <taxon>Paniceae</taxon>
        <taxon>Panicinae</taxon>
        <taxon>Panicum</taxon>
        <taxon>Panicum sect. Hiantes</taxon>
    </lineage>
</organism>
<dbReference type="PANTHER" id="PTHR33710">
    <property type="entry name" value="BNAC02G09200D PROTEIN"/>
    <property type="match status" value="1"/>
</dbReference>
<evidence type="ECO:0000313" key="1">
    <source>
        <dbReference type="EMBL" id="KAG2549675.1"/>
    </source>
</evidence>
<name>A0A8T0NM54_PANVG</name>
<dbReference type="EMBL" id="CM029053">
    <property type="protein sequence ID" value="KAG2549675.1"/>
    <property type="molecule type" value="Genomic_DNA"/>
</dbReference>
<proteinExistence type="predicted"/>
<evidence type="ECO:0008006" key="3">
    <source>
        <dbReference type="Google" id="ProtNLM"/>
    </source>
</evidence>
<sequence length="298" mass="34525">MNRSWNILCWNVRGLNGKDKWNALRNKIDESSCAVVCLQETKRQSFDAPVIRNFAPRRLDSFDYIPSNGSSGGILVLWNSSIFKGIVLEKKHFAITISLTSVHNCDTWFLSSVYGPCDRNKLGGNIQDTFIFNEAIGQLGLIELPLKGRAFTWSNMQQDPLLEQLNWFFTSVNWTVSYPNTTVHPLSKPISDHIPCKIMVGTSIPKSKIFRFENFWPEHPGFLETVQESWNLFKHLRHSLKHWSKTLSNLAALIDTCNKVIFFLDSLEECRALFLMEWNLRIIIKEKLLKLLHYKNIY</sequence>
<dbReference type="SUPFAM" id="SSF56219">
    <property type="entry name" value="DNase I-like"/>
    <property type="match status" value="1"/>
</dbReference>
<evidence type="ECO:0000313" key="2">
    <source>
        <dbReference type="Proteomes" id="UP000823388"/>
    </source>
</evidence>
<dbReference type="PANTHER" id="PTHR33710:SF71">
    <property type="entry name" value="ENDONUCLEASE_EXONUCLEASE_PHOSPHATASE DOMAIN-CONTAINING PROTEIN"/>
    <property type="match status" value="1"/>
</dbReference>
<keyword evidence="2" id="KW-1185">Reference proteome</keyword>
<protein>
    <recommendedName>
        <fullName evidence="3">Endonuclease/exonuclease/phosphatase domain-containing protein</fullName>
    </recommendedName>
</protein>
<comment type="caution">
    <text evidence="1">The sequence shown here is derived from an EMBL/GenBank/DDBJ whole genome shotgun (WGS) entry which is preliminary data.</text>
</comment>
<dbReference type="Gene3D" id="3.60.10.10">
    <property type="entry name" value="Endonuclease/exonuclease/phosphatase"/>
    <property type="match status" value="1"/>
</dbReference>
<dbReference type="AlphaFoldDB" id="A0A8T0NM54"/>